<evidence type="ECO:0000256" key="4">
    <source>
        <dbReference type="ARBA" id="ARBA00023136"/>
    </source>
</evidence>
<feature type="compositionally biased region" description="Polar residues" evidence="5">
    <location>
        <begin position="647"/>
        <end position="659"/>
    </location>
</feature>
<feature type="non-terminal residue" evidence="7">
    <location>
        <position position="902"/>
    </location>
</feature>
<evidence type="ECO:0000256" key="5">
    <source>
        <dbReference type="SAM" id="MobiDB-lite"/>
    </source>
</evidence>
<feature type="compositionally biased region" description="Basic and acidic residues" evidence="5">
    <location>
        <begin position="438"/>
        <end position="447"/>
    </location>
</feature>
<gene>
    <name evidence="7" type="ORF">TBRA_LOCUS700</name>
</gene>
<name>A0A6H5HXA5_9HYME</name>
<evidence type="ECO:0000313" key="7">
    <source>
        <dbReference type="EMBL" id="CAB0028544.1"/>
    </source>
</evidence>
<dbReference type="OrthoDB" id="448280at2759"/>
<proteinExistence type="predicted"/>
<evidence type="ECO:0000313" key="8">
    <source>
        <dbReference type="Proteomes" id="UP000479190"/>
    </source>
</evidence>
<evidence type="ECO:0000256" key="6">
    <source>
        <dbReference type="SAM" id="Phobius"/>
    </source>
</evidence>
<feature type="region of interest" description="Disordered" evidence="5">
    <location>
        <begin position="617"/>
        <end position="674"/>
    </location>
</feature>
<protein>
    <submittedName>
        <fullName evidence="7">Uncharacterized protein</fullName>
    </submittedName>
</protein>
<feature type="compositionally biased region" description="Basic and acidic residues" evidence="5">
    <location>
        <begin position="135"/>
        <end position="144"/>
    </location>
</feature>
<feature type="transmembrane region" description="Helical" evidence="6">
    <location>
        <begin position="526"/>
        <end position="549"/>
    </location>
</feature>
<feature type="compositionally biased region" description="Low complexity" evidence="5">
    <location>
        <begin position="618"/>
        <end position="646"/>
    </location>
</feature>
<dbReference type="InterPro" id="IPR003689">
    <property type="entry name" value="ZIP"/>
</dbReference>
<dbReference type="GO" id="GO:0005385">
    <property type="term" value="F:zinc ion transmembrane transporter activity"/>
    <property type="evidence" value="ECO:0007669"/>
    <property type="project" value="TreeGrafter"/>
</dbReference>
<sequence length="902" mass="99928">MHLHHEDETEHAIMQIVKAGLGNGSDHDDHDHEHEHDQTSEVLMAKTVTMLTLCVVSICMGIIPMQVARCLKITTSDDVINPNFFTMYLIEEIVHSHLRHKHPEKATVDTKSSSNMNICANESNESISNAVQTPKWKEHAEKRVQPRTGRSPSREIAIDSHGLSFVRYMFGAVAAHKFIIAFCIGVELTTSKTRALFSYIYVCMFAVVSPLGIGIGMLLVGGNSAAASGPAAVVLQVNLSLARLQFFSTALMTTRFFLDSQGLASGTLLYVVFFEILHKHRSGLMQYLSIILGFIVMFGLQVLSARCSRKKVRWPLCVRDENFAIHRRRVRLVCMQSMCSCFLFSFIYCRERDVRRVAGESSTISPCRHSRQSLAIGELDPRVATAAASAGSRNRKSYIHTRSRALYCRAFLHYIYRPEPAVKQSDVFGRKNRSKLRDGFDVGRERGQSGGQRGLLEHDPAAGENRLDDRPRDRLAGSRHDAAPHWPLPRAQEPDAAQGNEQRPERQQLGRLDAHRRHASVRRDGSSLLTSLLLCFGGGVLLFTTFLHLAPEVHESVAYHQSTHQLADLGSLSLAELLFCCGFFLVYLVEETVHAALTSKPDSTESLLYRTVSVRRCNNNNSNSNNNNNNGNNKSNGSTTCSSASSQPRNSLTVVQPRNSWRPEAENDEDGHETKSAFVLSPHTLEEARAKVVPKAQQQQLQQQPHQHHSHHHHHHASNSMKSLLTVLALSFHAIFEGLAVGLEPAFMSVVYLAGAIATHKLVISFCVGMELYVAGASKRTILGYLSVFSMVTPLGIALGLALGHFRNDSETLGPTPTILQGMAAGTLLYVVFFEVLARERANEKSGLLQLAAIIVGFMLMLGLQLASACKCTIRRRWTDRSLGHAKFVRGISCGSFEDRSG</sequence>
<keyword evidence="8" id="KW-1185">Reference proteome</keyword>
<feature type="transmembrane region" description="Helical" evidence="6">
    <location>
        <begin position="569"/>
        <end position="589"/>
    </location>
</feature>
<feature type="transmembrane region" description="Helical" evidence="6">
    <location>
        <begin position="749"/>
        <end position="770"/>
    </location>
</feature>
<feature type="region of interest" description="Disordered" evidence="5">
    <location>
        <begin position="689"/>
        <end position="718"/>
    </location>
</feature>
<dbReference type="GO" id="GO:0005886">
    <property type="term" value="C:plasma membrane"/>
    <property type="evidence" value="ECO:0007669"/>
    <property type="project" value="TreeGrafter"/>
</dbReference>
<comment type="subcellular location">
    <subcellularLocation>
        <location evidence="1">Membrane</location>
        <topology evidence="1">Multi-pass membrane protein</topology>
    </subcellularLocation>
</comment>
<dbReference type="EMBL" id="CADCXV010000158">
    <property type="protein sequence ID" value="CAB0028544.1"/>
    <property type="molecule type" value="Genomic_DNA"/>
</dbReference>
<feature type="transmembrane region" description="Helical" evidence="6">
    <location>
        <begin position="782"/>
        <end position="806"/>
    </location>
</feature>
<feature type="compositionally biased region" description="Basic and acidic residues" evidence="5">
    <location>
        <begin position="455"/>
        <end position="483"/>
    </location>
</feature>
<feature type="transmembrane region" description="Helical" evidence="6">
    <location>
        <begin position="724"/>
        <end position="743"/>
    </location>
</feature>
<dbReference type="PANTHER" id="PTHR11040:SF203">
    <property type="entry name" value="FI18611P1-RELATED"/>
    <property type="match status" value="1"/>
</dbReference>
<reference evidence="7 8" key="1">
    <citation type="submission" date="2020-02" db="EMBL/GenBank/DDBJ databases">
        <authorList>
            <person name="Ferguson B K."/>
        </authorList>
    </citation>
    <scope>NUCLEOTIDE SEQUENCE [LARGE SCALE GENOMIC DNA]</scope>
</reference>
<feature type="transmembrane region" description="Helical" evidence="6">
    <location>
        <begin position="199"/>
        <end position="219"/>
    </location>
</feature>
<dbReference type="PANTHER" id="PTHR11040">
    <property type="entry name" value="ZINC/IRON TRANSPORTER"/>
    <property type="match status" value="1"/>
</dbReference>
<keyword evidence="4 6" id="KW-0472">Membrane</keyword>
<feature type="region of interest" description="Disordered" evidence="5">
    <location>
        <begin position="438"/>
        <end position="520"/>
    </location>
</feature>
<feature type="region of interest" description="Disordered" evidence="5">
    <location>
        <begin position="130"/>
        <end position="153"/>
    </location>
</feature>
<feature type="transmembrane region" description="Helical" evidence="6">
    <location>
        <begin position="848"/>
        <end position="867"/>
    </location>
</feature>
<feature type="transmembrane region" description="Helical" evidence="6">
    <location>
        <begin position="818"/>
        <end position="836"/>
    </location>
</feature>
<evidence type="ECO:0000256" key="2">
    <source>
        <dbReference type="ARBA" id="ARBA00022692"/>
    </source>
</evidence>
<dbReference type="Proteomes" id="UP000479190">
    <property type="component" value="Unassembled WGS sequence"/>
</dbReference>
<feature type="compositionally biased region" description="Basic residues" evidence="5">
    <location>
        <begin position="706"/>
        <end position="717"/>
    </location>
</feature>
<accession>A0A6H5HXA5</accession>
<keyword evidence="2 6" id="KW-0812">Transmembrane</keyword>
<evidence type="ECO:0000256" key="1">
    <source>
        <dbReference type="ARBA" id="ARBA00004141"/>
    </source>
</evidence>
<keyword evidence="3 6" id="KW-1133">Transmembrane helix</keyword>
<organism evidence="7 8">
    <name type="scientific">Trichogramma brassicae</name>
    <dbReference type="NCBI Taxonomy" id="86971"/>
    <lineage>
        <taxon>Eukaryota</taxon>
        <taxon>Metazoa</taxon>
        <taxon>Ecdysozoa</taxon>
        <taxon>Arthropoda</taxon>
        <taxon>Hexapoda</taxon>
        <taxon>Insecta</taxon>
        <taxon>Pterygota</taxon>
        <taxon>Neoptera</taxon>
        <taxon>Endopterygota</taxon>
        <taxon>Hymenoptera</taxon>
        <taxon>Apocrita</taxon>
        <taxon>Proctotrupomorpha</taxon>
        <taxon>Chalcidoidea</taxon>
        <taxon>Trichogrammatidae</taxon>
        <taxon>Trichogramma</taxon>
    </lineage>
</organism>
<feature type="transmembrane region" description="Helical" evidence="6">
    <location>
        <begin position="284"/>
        <end position="303"/>
    </location>
</feature>
<evidence type="ECO:0000256" key="3">
    <source>
        <dbReference type="ARBA" id="ARBA00022989"/>
    </source>
</evidence>
<dbReference type="Pfam" id="PF02535">
    <property type="entry name" value="Zip"/>
    <property type="match status" value="1"/>
</dbReference>
<dbReference type="AlphaFoldDB" id="A0A6H5HXA5"/>